<evidence type="ECO:0000313" key="1">
    <source>
        <dbReference type="EMBL" id="GFS40211.1"/>
    </source>
</evidence>
<reference evidence="1" key="1">
    <citation type="submission" date="2020-08" db="EMBL/GenBank/DDBJ databases">
        <title>Multicomponent nature underlies the extraordinary mechanical properties of spider dragline silk.</title>
        <authorList>
            <person name="Kono N."/>
            <person name="Nakamura H."/>
            <person name="Mori M."/>
            <person name="Yoshida Y."/>
            <person name="Ohtoshi R."/>
            <person name="Malay A.D."/>
            <person name="Moran D.A.P."/>
            <person name="Tomita M."/>
            <person name="Numata K."/>
            <person name="Arakawa K."/>
        </authorList>
    </citation>
    <scope>NUCLEOTIDE SEQUENCE</scope>
</reference>
<gene>
    <name evidence="1" type="ORF">NPIL_438801</name>
</gene>
<feature type="non-terminal residue" evidence="1">
    <location>
        <position position="1"/>
    </location>
</feature>
<protein>
    <submittedName>
        <fullName evidence="1">Uncharacterized protein</fullName>
    </submittedName>
</protein>
<dbReference type="Proteomes" id="UP000887013">
    <property type="component" value="Unassembled WGS sequence"/>
</dbReference>
<dbReference type="EMBL" id="BMAW01089488">
    <property type="protein sequence ID" value="GFS40211.1"/>
    <property type="molecule type" value="Genomic_DNA"/>
</dbReference>
<dbReference type="AlphaFoldDB" id="A0A8X6ICG2"/>
<accession>A0A8X6ICG2</accession>
<name>A0A8X6ICG2_NEPPI</name>
<evidence type="ECO:0000313" key="2">
    <source>
        <dbReference type="Proteomes" id="UP000887013"/>
    </source>
</evidence>
<keyword evidence="2" id="KW-1185">Reference proteome</keyword>
<organism evidence="1 2">
    <name type="scientific">Nephila pilipes</name>
    <name type="common">Giant wood spider</name>
    <name type="synonym">Nephila maculata</name>
    <dbReference type="NCBI Taxonomy" id="299642"/>
    <lineage>
        <taxon>Eukaryota</taxon>
        <taxon>Metazoa</taxon>
        <taxon>Ecdysozoa</taxon>
        <taxon>Arthropoda</taxon>
        <taxon>Chelicerata</taxon>
        <taxon>Arachnida</taxon>
        <taxon>Araneae</taxon>
        <taxon>Araneomorphae</taxon>
        <taxon>Entelegynae</taxon>
        <taxon>Araneoidea</taxon>
        <taxon>Nephilidae</taxon>
        <taxon>Nephila</taxon>
    </lineage>
</organism>
<proteinExistence type="predicted"/>
<sequence length="64" mass="7675">ELEPLFDETKFEYEFMKSKEYRDKDTIRKCRANKRIRELCPNVSGVNTSRFTSLRKIAKLAIEM</sequence>
<comment type="caution">
    <text evidence="1">The sequence shown here is derived from an EMBL/GenBank/DDBJ whole genome shotgun (WGS) entry which is preliminary data.</text>
</comment>